<reference evidence="6" key="1">
    <citation type="submission" date="2022-11" db="UniProtKB">
        <authorList>
            <consortium name="WormBaseParasite"/>
        </authorList>
    </citation>
    <scope>IDENTIFICATION</scope>
</reference>
<keyword evidence="5" id="KW-1185">Reference proteome</keyword>
<dbReference type="PANTHER" id="PTHR24637">
    <property type="entry name" value="COLLAGEN"/>
    <property type="match status" value="1"/>
</dbReference>
<accession>A0A914Z237</accession>
<feature type="region of interest" description="Disordered" evidence="2">
    <location>
        <begin position="62"/>
        <end position="140"/>
    </location>
</feature>
<keyword evidence="3" id="KW-1133">Transmembrane helix</keyword>
<protein>
    <submittedName>
        <fullName evidence="6">Nematode cuticle collagen N-terminal domain-containing protein</fullName>
    </submittedName>
</protein>
<evidence type="ECO:0000313" key="5">
    <source>
        <dbReference type="Proteomes" id="UP000887577"/>
    </source>
</evidence>
<evidence type="ECO:0000313" key="6">
    <source>
        <dbReference type="WBParaSite" id="PSU_v2.g4317.t1"/>
    </source>
</evidence>
<dbReference type="Pfam" id="PF01484">
    <property type="entry name" value="Col_cuticle_N"/>
    <property type="match status" value="1"/>
</dbReference>
<proteinExistence type="predicted"/>
<dbReference type="SMART" id="SM01088">
    <property type="entry name" value="Col_cuticle_N"/>
    <property type="match status" value="1"/>
</dbReference>
<dbReference type="Proteomes" id="UP000887577">
    <property type="component" value="Unplaced"/>
</dbReference>
<feature type="transmembrane region" description="Helical" evidence="3">
    <location>
        <begin position="6"/>
        <end position="24"/>
    </location>
</feature>
<sequence length="168" mass="18186">MASGLSGIVLLVCMITMGLIHLDVKQQWNKLDIEMDEFKVLTNDLWRDLAVIGNQKYRLNRHKRQQYDESGDKGKTSSSAGVNANPPIGIQPPSPPIGGSSPPGTSTPPEQCGCKHGSDNKCPAGPPGPKGIPGYPGPDGSDGLDGVQGLLSFLLHYWYINIRNFYRN</sequence>
<evidence type="ECO:0000256" key="1">
    <source>
        <dbReference type="ARBA" id="ARBA00022737"/>
    </source>
</evidence>
<feature type="compositionally biased region" description="Basic and acidic residues" evidence="2">
    <location>
        <begin position="65"/>
        <end position="75"/>
    </location>
</feature>
<dbReference type="GO" id="GO:0042302">
    <property type="term" value="F:structural constituent of cuticle"/>
    <property type="evidence" value="ECO:0007669"/>
    <property type="project" value="InterPro"/>
</dbReference>
<keyword evidence="3" id="KW-0812">Transmembrane</keyword>
<dbReference type="AlphaFoldDB" id="A0A914Z237"/>
<dbReference type="InterPro" id="IPR002486">
    <property type="entry name" value="Col_cuticle_N"/>
</dbReference>
<dbReference type="Gene3D" id="1.20.5.320">
    <property type="entry name" value="6-Phosphogluconate Dehydrogenase, domain 3"/>
    <property type="match status" value="1"/>
</dbReference>
<organism evidence="5 6">
    <name type="scientific">Panagrolaimus superbus</name>
    <dbReference type="NCBI Taxonomy" id="310955"/>
    <lineage>
        <taxon>Eukaryota</taxon>
        <taxon>Metazoa</taxon>
        <taxon>Ecdysozoa</taxon>
        <taxon>Nematoda</taxon>
        <taxon>Chromadorea</taxon>
        <taxon>Rhabditida</taxon>
        <taxon>Tylenchina</taxon>
        <taxon>Panagrolaimomorpha</taxon>
        <taxon>Panagrolaimoidea</taxon>
        <taxon>Panagrolaimidae</taxon>
        <taxon>Panagrolaimus</taxon>
    </lineage>
</organism>
<evidence type="ECO:0000256" key="3">
    <source>
        <dbReference type="SAM" id="Phobius"/>
    </source>
</evidence>
<feature type="compositionally biased region" description="Low complexity" evidence="2">
    <location>
        <begin position="97"/>
        <end position="109"/>
    </location>
</feature>
<evidence type="ECO:0000259" key="4">
    <source>
        <dbReference type="SMART" id="SM01088"/>
    </source>
</evidence>
<dbReference type="PANTHER" id="PTHR24637:SF421">
    <property type="entry name" value="CUTICLE COLLAGEN DPY-2"/>
    <property type="match status" value="1"/>
</dbReference>
<keyword evidence="1" id="KW-0677">Repeat</keyword>
<name>A0A914Z237_9BILA</name>
<evidence type="ECO:0000256" key="2">
    <source>
        <dbReference type="SAM" id="MobiDB-lite"/>
    </source>
</evidence>
<feature type="domain" description="Nematode cuticle collagen N-terminal" evidence="4">
    <location>
        <begin position="2"/>
        <end position="49"/>
    </location>
</feature>
<keyword evidence="3" id="KW-0472">Membrane</keyword>
<dbReference type="WBParaSite" id="PSU_v2.g4317.t1">
    <property type="protein sequence ID" value="PSU_v2.g4317.t1"/>
    <property type="gene ID" value="PSU_v2.g4317"/>
</dbReference>